<name>A0A2P5D3X7_TREOI</name>
<sequence length="116" mass="13836">MSSALNNFKESRRQIIEMLKKANLDRRKQLDIQRIRLDIQRRSLVFEERKEENKILFLDLNSISNPNVRDFFRVEQARIIRKRAQQQQQQEPSSATNVFGQYFDNIRGSETAPPKD</sequence>
<evidence type="ECO:0000313" key="3">
    <source>
        <dbReference type="Proteomes" id="UP000237000"/>
    </source>
</evidence>
<dbReference type="AlphaFoldDB" id="A0A2P5D3X7"/>
<feature type="region of interest" description="Disordered" evidence="1">
    <location>
        <begin position="83"/>
        <end position="116"/>
    </location>
</feature>
<dbReference type="Proteomes" id="UP000237000">
    <property type="component" value="Unassembled WGS sequence"/>
</dbReference>
<reference evidence="3" key="1">
    <citation type="submission" date="2016-06" db="EMBL/GenBank/DDBJ databases">
        <title>Parallel loss of symbiosis genes in relatives of nitrogen-fixing non-legume Parasponia.</title>
        <authorList>
            <person name="Van Velzen R."/>
            <person name="Holmer R."/>
            <person name="Bu F."/>
            <person name="Rutten L."/>
            <person name="Van Zeijl A."/>
            <person name="Liu W."/>
            <person name="Santuari L."/>
            <person name="Cao Q."/>
            <person name="Sharma T."/>
            <person name="Shen D."/>
            <person name="Roswanjaya Y."/>
            <person name="Wardhani T."/>
            <person name="Kalhor M.S."/>
            <person name="Jansen J."/>
            <person name="Van den Hoogen J."/>
            <person name="Gungor B."/>
            <person name="Hartog M."/>
            <person name="Hontelez J."/>
            <person name="Verver J."/>
            <person name="Yang W.-C."/>
            <person name="Schijlen E."/>
            <person name="Repin R."/>
            <person name="Schilthuizen M."/>
            <person name="Schranz E."/>
            <person name="Heidstra R."/>
            <person name="Miyata K."/>
            <person name="Fedorova E."/>
            <person name="Kohlen W."/>
            <person name="Bisseling T."/>
            <person name="Smit S."/>
            <person name="Geurts R."/>
        </authorList>
    </citation>
    <scope>NUCLEOTIDE SEQUENCE [LARGE SCALE GENOMIC DNA]</scope>
    <source>
        <strain evidence="3">cv. RG33-2</strain>
    </source>
</reference>
<dbReference type="OrthoDB" id="1751762at2759"/>
<comment type="caution">
    <text evidence="2">The sequence shown here is derived from an EMBL/GenBank/DDBJ whole genome shotgun (WGS) entry which is preliminary data.</text>
</comment>
<evidence type="ECO:0000256" key="1">
    <source>
        <dbReference type="SAM" id="MobiDB-lite"/>
    </source>
</evidence>
<accession>A0A2P5D3X7</accession>
<proteinExistence type="predicted"/>
<dbReference type="EMBL" id="JXTC01000299">
    <property type="protein sequence ID" value="PON67996.1"/>
    <property type="molecule type" value="Genomic_DNA"/>
</dbReference>
<gene>
    <name evidence="2" type="ORF">TorRG33x02_263160</name>
</gene>
<protein>
    <submittedName>
        <fullName evidence="2">Uncharacterized protein</fullName>
    </submittedName>
</protein>
<evidence type="ECO:0000313" key="2">
    <source>
        <dbReference type="EMBL" id="PON67996.1"/>
    </source>
</evidence>
<organism evidence="2 3">
    <name type="scientific">Trema orientale</name>
    <name type="common">Charcoal tree</name>
    <name type="synonym">Celtis orientalis</name>
    <dbReference type="NCBI Taxonomy" id="63057"/>
    <lineage>
        <taxon>Eukaryota</taxon>
        <taxon>Viridiplantae</taxon>
        <taxon>Streptophyta</taxon>
        <taxon>Embryophyta</taxon>
        <taxon>Tracheophyta</taxon>
        <taxon>Spermatophyta</taxon>
        <taxon>Magnoliopsida</taxon>
        <taxon>eudicotyledons</taxon>
        <taxon>Gunneridae</taxon>
        <taxon>Pentapetalae</taxon>
        <taxon>rosids</taxon>
        <taxon>fabids</taxon>
        <taxon>Rosales</taxon>
        <taxon>Cannabaceae</taxon>
        <taxon>Trema</taxon>
    </lineage>
</organism>
<keyword evidence="3" id="KW-1185">Reference proteome</keyword>
<dbReference type="InParanoid" id="A0A2P5D3X7"/>